<dbReference type="PANTHER" id="PTHR33067:SF9">
    <property type="entry name" value="RNA-DIRECTED DNA POLYMERASE"/>
    <property type="match status" value="1"/>
</dbReference>
<proteinExistence type="predicted"/>
<reference evidence="1" key="1">
    <citation type="journal article" date="2019" name="Sci. Rep.">
        <title>Draft genome of Tanacetum cinerariifolium, the natural source of mosquito coil.</title>
        <authorList>
            <person name="Yamashiro T."/>
            <person name="Shiraishi A."/>
            <person name="Satake H."/>
            <person name="Nakayama K."/>
        </authorList>
    </citation>
    <scope>NUCLEOTIDE SEQUENCE</scope>
</reference>
<sequence>MEEVNNFQQEPDETLYQACDEVVRKATSRFDRIYYMLKKIASMIKDEIKATINTHCSIILEDALPPKEKKPGSFTLPCTINNMRFEKALADLGANVSDYSTFTNVDFAVVDNMDAYRDKDIGDVIVGKLFCRYACVEARRFDGFITIGDGNDSVTYQTAHSHPRFKHISNEQCNKIRPLLK</sequence>
<name>A0A699K1K8_TANCI</name>
<dbReference type="EMBL" id="BKCJ010464560">
    <property type="protein sequence ID" value="GFA66384.1"/>
    <property type="molecule type" value="Genomic_DNA"/>
</dbReference>
<protein>
    <submittedName>
        <fullName evidence="1">Uncharacterized protein</fullName>
    </submittedName>
</protein>
<accession>A0A699K1K8</accession>
<feature type="non-terminal residue" evidence="1">
    <location>
        <position position="181"/>
    </location>
</feature>
<dbReference type="AlphaFoldDB" id="A0A699K1K8"/>
<comment type="caution">
    <text evidence="1">The sequence shown here is derived from an EMBL/GenBank/DDBJ whole genome shotgun (WGS) entry which is preliminary data.</text>
</comment>
<gene>
    <name evidence="1" type="ORF">Tci_638356</name>
</gene>
<evidence type="ECO:0000313" key="1">
    <source>
        <dbReference type="EMBL" id="GFA66384.1"/>
    </source>
</evidence>
<organism evidence="1">
    <name type="scientific">Tanacetum cinerariifolium</name>
    <name type="common">Dalmatian daisy</name>
    <name type="synonym">Chrysanthemum cinerariifolium</name>
    <dbReference type="NCBI Taxonomy" id="118510"/>
    <lineage>
        <taxon>Eukaryota</taxon>
        <taxon>Viridiplantae</taxon>
        <taxon>Streptophyta</taxon>
        <taxon>Embryophyta</taxon>
        <taxon>Tracheophyta</taxon>
        <taxon>Spermatophyta</taxon>
        <taxon>Magnoliopsida</taxon>
        <taxon>eudicotyledons</taxon>
        <taxon>Gunneridae</taxon>
        <taxon>Pentapetalae</taxon>
        <taxon>asterids</taxon>
        <taxon>campanulids</taxon>
        <taxon>Asterales</taxon>
        <taxon>Asteraceae</taxon>
        <taxon>Asteroideae</taxon>
        <taxon>Anthemideae</taxon>
        <taxon>Anthemidinae</taxon>
        <taxon>Tanacetum</taxon>
    </lineage>
</organism>
<dbReference type="PANTHER" id="PTHR33067">
    <property type="entry name" value="RNA-DIRECTED DNA POLYMERASE-RELATED"/>
    <property type="match status" value="1"/>
</dbReference>